<protein>
    <submittedName>
        <fullName evidence="1">Uncharacterized protein</fullName>
    </submittedName>
</protein>
<accession>A0ABD1YJ11</accession>
<evidence type="ECO:0000313" key="1">
    <source>
        <dbReference type="EMBL" id="KAL2630638.1"/>
    </source>
</evidence>
<sequence>MKGSVVYQSAKSKSHFLSWISRLTSSEESDCSVTSICRFRLRHSSADAILEHTLVGPEISLPPKTRRNEKRKKEPVVDVLHTRTFGSYGQNSHSGPNCTLHLSDSEFLIKVQQGPEVHRFCIRDLNLVYDKKTMSDEVEECKMATI</sequence>
<evidence type="ECO:0000313" key="2">
    <source>
        <dbReference type="Proteomes" id="UP001605036"/>
    </source>
</evidence>
<name>A0ABD1YJ11_9MARC</name>
<comment type="caution">
    <text evidence="1">The sequence shown here is derived from an EMBL/GenBank/DDBJ whole genome shotgun (WGS) entry which is preliminary data.</text>
</comment>
<gene>
    <name evidence="1" type="ORF">R1flu_015324</name>
</gene>
<organism evidence="1 2">
    <name type="scientific">Riccia fluitans</name>
    <dbReference type="NCBI Taxonomy" id="41844"/>
    <lineage>
        <taxon>Eukaryota</taxon>
        <taxon>Viridiplantae</taxon>
        <taxon>Streptophyta</taxon>
        <taxon>Embryophyta</taxon>
        <taxon>Marchantiophyta</taxon>
        <taxon>Marchantiopsida</taxon>
        <taxon>Marchantiidae</taxon>
        <taxon>Marchantiales</taxon>
        <taxon>Ricciaceae</taxon>
        <taxon>Riccia</taxon>
    </lineage>
</organism>
<keyword evidence="2" id="KW-1185">Reference proteome</keyword>
<dbReference type="EMBL" id="JBHFFA010000004">
    <property type="protein sequence ID" value="KAL2630638.1"/>
    <property type="molecule type" value="Genomic_DNA"/>
</dbReference>
<dbReference type="AlphaFoldDB" id="A0ABD1YJ11"/>
<proteinExistence type="predicted"/>
<dbReference type="Proteomes" id="UP001605036">
    <property type="component" value="Unassembled WGS sequence"/>
</dbReference>
<reference evidence="1 2" key="1">
    <citation type="submission" date="2024-09" db="EMBL/GenBank/DDBJ databases">
        <title>Chromosome-scale assembly of Riccia fluitans.</title>
        <authorList>
            <person name="Paukszto L."/>
            <person name="Sawicki J."/>
            <person name="Karawczyk K."/>
            <person name="Piernik-Szablinska J."/>
            <person name="Szczecinska M."/>
            <person name="Mazdziarz M."/>
        </authorList>
    </citation>
    <scope>NUCLEOTIDE SEQUENCE [LARGE SCALE GENOMIC DNA]</scope>
    <source>
        <strain evidence="1">Rf_01</strain>
        <tissue evidence="1">Aerial parts of the thallus</tissue>
    </source>
</reference>